<proteinExistence type="predicted"/>
<dbReference type="Pfam" id="PF08666">
    <property type="entry name" value="SAF"/>
    <property type="match status" value="1"/>
</dbReference>
<evidence type="ECO:0000313" key="4">
    <source>
        <dbReference type="Proteomes" id="UP000515960"/>
    </source>
</evidence>
<dbReference type="SMART" id="SM00858">
    <property type="entry name" value="SAF"/>
    <property type="match status" value="1"/>
</dbReference>
<accession>A0A7G9B1T2</accession>
<feature type="domain" description="SAF" evidence="2">
    <location>
        <begin position="13"/>
        <end position="84"/>
    </location>
</feature>
<evidence type="ECO:0000259" key="2">
    <source>
        <dbReference type="SMART" id="SM00858"/>
    </source>
</evidence>
<organism evidence="3 4">
    <name type="scientific">Oscillibacter hominis</name>
    <dbReference type="NCBI Taxonomy" id="2763056"/>
    <lineage>
        <taxon>Bacteria</taxon>
        <taxon>Bacillati</taxon>
        <taxon>Bacillota</taxon>
        <taxon>Clostridia</taxon>
        <taxon>Eubacteriales</taxon>
        <taxon>Oscillospiraceae</taxon>
        <taxon>Oscillibacter</taxon>
    </lineage>
</organism>
<dbReference type="KEGG" id="ohi:H8790_08430"/>
<dbReference type="AlphaFoldDB" id="A0A7G9B1T2"/>
<dbReference type="InterPro" id="IPR044144">
    <property type="entry name" value="SAF_UxaA/GarD"/>
</dbReference>
<evidence type="ECO:0000256" key="1">
    <source>
        <dbReference type="ARBA" id="ARBA00023239"/>
    </source>
</evidence>
<dbReference type="InterPro" id="IPR013974">
    <property type="entry name" value="SAF"/>
</dbReference>
<gene>
    <name evidence="3" type="ORF">H8790_08430</name>
</gene>
<reference evidence="3 4" key="1">
    <citation type="submission" date="2020-08" db="EMBL/GenBank/DDBJ databases">
        <authorList>
            <person name="Liu C."/>
            <person name="Sun Q."/>
        </authorList>
    </citation>
    <scope>NUCLEOTIDE SEQUENCE [LARGE SCALE GENOMIC DNA]</scope>
    <source>
        <strain evidence="3 4">NSJ-62</strain>
    </source>
</reference>
<dbReference type="Gene3D" id="2.30.130.110">
    <property type="match status" value="1"/>
</dbReference>
<name>A0A7G9B1T2_9FIRM</name>
<dbReference type="EMBL" id="CP060490">
    <property type="protein sequence ID" value="QNL43513.1"/>
    <property type="molecule type" value="Genomic_DNA"/>
</dbReference>
<evidence type="ECO:0000313" key="3">
    <source>
        <dbReference type="EMBL" id="QNL43513.1"/>
    </source>
</evidence>
<sequence>MSRKKMLIMDPRDNVGVLLEDAGPGDLCFCGNLECTAKESIAFGHKISLADLQSGATVLKYGHKIGYATAPISKGTWVHRHNIESERGR</sequence>
<dbReference type="GO" id="GO:0016787">
    <property type="term" value="F:hydrolase activity"/>
    <property type="evidence" value="ECO:0007669"/>
    <property type="project" value="UniProtKB-KW"/>
</dbReference>
<dbReference type="GO" id="GO:0016829">
    <property type="term" value="F:lyase activity"/>
    <property type="evidence" value="ECO:0007669"/>
    <property type="project" value="UniProtKB-KW"/>
</dbReference>
<dbReference type="CDD" id="cd11613">
    <property type="entry name" value="SAF_AH_GD"/>
    <property type="match status" value="1"/>
</dbReference>
<protein>
    <submittedName>
        <fullName evidence="3">UxaA family hydrolase</fullName>
    </submittedName>
</protein>
<keyword evidence="4" id="KW-1185">Reference proteome</keyword>
<keyword evidence="1" id="KW-0456">Lyase</keyword>
<dbReference type="Proteomes" id="UP000515960">
    <property type="component" value="Chromosome"/>
</dbReference>
<keyword evidence="3" id="KW-0378">Hydrolase</keyword>